<dbReference type="SUPFAM" id="SSF48452">
    <property type="entry name" value="TPR-like"/>
    <property type="match status" value="1"/>
</dbReference>
<dbReference type="AlphaFoldDB" id="A0ABD2Q3Z3"/>
<dbReference type="InterPro" id="IPR011990">
    <property type="entry name" value="TPR-like_helical_dom_sf"/>
</dbReference>
<evidence type="ECO:0000313" key="2">
    <source>
        <dbReference type="Proteomes" id="UP001626550"/>
    </source>
</evidence>
<name>A0ABD2Q3Z3_9PLAT</name>
<proteinExistence type="predicted"/>
<organism evidence="1 2">
    <name type="scientific">Cichlidogyrus casuarinus</name>
    <dbReference type="NCBI Taxonomy" id="1844966"/>
    <lineage>
        <taxon>Eukaryota</taxon>
        <taxon>Metazoa</taxon>
        <taxon>Spiralia</taxon>
        <taxon>Lophotrochozoa</taxon>
        <taxon>Platyhelminthes</taxon>
        <taxon>Monogenea</taxon>
        <taxon>Monopisthocotylea</taxon>
        <taxon>Dactylogyridea</taxon>
        <taxon>Ancyrocephalidae</taxon>
        <taxon>Cichlidogyrus</taxon>
    </lineage>
</organism>
<gene>
    <name evidence="1" type="ORF">Ciccas_007157</name>
</gene>
<keyword evidence="2" id="KW-1185">Reference proteome</keyword>
<comment type="caution">
    <text evidence="1">The sequence shown here is derived from an EMBL/GenBank/DDBJ whole genome shotgun (WGS) entry which is preliminary data.</text>
</comment>
<protein>
    <recommendedName>
        <fullName evidence="3">Tetratricopeptide repeat protein</fullName>
    </recommendedName>
</protein>
<dbReference type="Gene3D" id="1.25.40.10">
    <property type="entry name" value="Tetratricopeptide repeat domain"/>
    <property type="match status" value="1"/>
</dbReference>
<dbReference type="Proteomes" id="UP001626550">
    <property type="component" value="Unassembled WGS sequence"/>
</dbReference>
<dbReference type="EMBL" id="JBJKFK010001060">
    <property type="protein sequence ID" value="KAL3314230.1"/>
    <property type="molecule type" value="Genomic_DNA"/>
</dbReference>
<reference evidence="1 2" key="1">
    <citation type="submission" date="2024-11" db="EMBL/GenBank/DDBJ databases">
        <title>Adaptive evolution of stress response genes in parasites aligns with host niche diversity.</title>
        <authorList>
            <person name="Hahn C."/>
            <person name="Resl P."/>
        </authorList>
    </citation>
    <scope>NUCLEOTIDE SEQUENCE [LARGE SCALE GENOMIC DNA]</scope>
    <source>
        <strain evidence="1">EGGRZ-B1_66</strain>
        <tissue evidence="1">Body</tissue>
    </source>
</reference>
<evidence type="ECO:0000313" key="1">
    <source>
        <dbReference type="EMBL" id="KAL3314230.1"/>
    </source>
</evidence>
<sequence>MLAVCQHQLGKLDDAVVSFRYILDEMDPNDMQARLALGSILRRMNRTNEALEVLKSAQEIRRLEVSSPNHTVFMPPKPVKKSVLDDPDALRIAYERCCMLANDPTTKAEYLQEAWDLLFGDIVNAVGSEASQSECLNNISNIAHNNRIASINAYSERIYDQLFQMLI</sequence>
<accession>A0ABD2Q3Z3</accession>
<evidence type="ECO:0008006" key="3">
    <source>
        <dbReference type="Google" id="ProtNLM"/>
    </source>
</evidence>